<keyword evidence="5" id="KW-0418">Kinase</keyword>
<dbReference type="PROSITE" id="PS00108">
    <property type="entry name" value="PROTEIN_KINASE_ST"/>
    <property type="match status" value="1"/>
</dbReference>
<keyword evidence="6 9" id="KW-0067">ATP-binding</keyword>
<dbReference type="InterPro" id="IPR017441">
    <property type="entry name" value="Protein_kinase_ATP_BS"/>
</dbReference>
<organism evidence="12 13">
    <name type="scientific">Cymbomonas tetramitiformis</name>
    <dbReference type="NCBI Taxonomy" id="36881"/>
    <lineage>
        <taxon>Eukaryota</taxon>
        <taxon>Viridiplantae</taxon>
        <taxon>Chlorophyta</taxon>
        <taxon>Pyramimonadophyceae</taxon>
        <taxon>Pyramimonadales</taxon>
        <taxon>Pyramimonadaceae</taxon>
        <taxon>Cymbomonas</taxon>
    </lineage>
</organism>
<dbReference type="AlphaFoldDB" id="A0AAE0GVS5"/>
<evidence type="ECO:0000259" key="11">
    <source>
        <dbReference type="PROSITE" id="PS50011"/>
    </source>
</evidence>
<dbReference type="SUPFAM" id="SSF56112">
    <property type="entry name" value="Protein kinase-like (PK-like)"/>
    <property type="match status" value="1"/>
</dbReference>
<dbReference type="SMART" id="SM00220">
    <property type="entry name" value="S_TKc"/>
    <property type="match status" value="1"/>
</dbReference>
<keyword evidence="13" id="KW-1185">Reference proteome</keyword>
<dbReference type="PROSITE" id="PS00107">
    <property type="entry name" value="PROTEIN_KINASE_ATP"/>
    <property type="match status" value="1"/>
</dbReference>
<dbReference type="EC" id="2.7.11.1" evidence="1"/>
<evidence type="ECO:0000256" key="5">
    <source>
        <dbReference type="ARBA" id="ARBA00022777"/>
    </source>
</evidence>
<evidence type="ECO:0000313" key="13">
    <source>
        <dbReference type="Proteomes" id="UP001190700"/>
    </source>
</evidence>
<evidence type="ECO:0000256" key="9">
    <source>
        <dbReference type="PROSITE-ProRule" id="PRU10141"/>
    </source>
</evidence>
<keyword evidence="3" id="KW-0808">Transferase</keyword>
<feature type="compositionally biased region" description="Basic and acidic residues" evidence="10">
    <location>
        <begin position="488"/>
        <end position="501"/>
    </location>
</feature>
<dbReference type="Pfam" id="PF00069">
    <property type="entry name" value="Pkinase"/>
    <property type="match status" value="1"/>
</dbReference>
<protein>
    <recommendedName>
        <fullName evidence="1">non-specific serine/threonine protein kinase</fullName>
        <ecNumber evidence="1">2.7.11.1</ecNumber>
    </recommendedName>
</protein>
<proteinExistence type="predicted"/>
<feature type="domain" description="Protein kinase" evidence="11">
    <location>
        <begin position="4"/>
        <end position="258"/>
    </location>
</feature>
<evidence type="ECO:0000256" key="2">
    <source>
        <dbReference type="ARBA" id="ARBA00022527"/>
    </source>
</evidence>
<evidence type="ECO:0000256" key="6">
    <source>
        <dbReference type="ARBA" id="ARBA00022840"/>
    </source>
</evidence>
<comment type="catalytic activity">
    <reaction evidence="8">
        <text>L-seryl-[protein] + ATP = O-phospho-L-seryl-[protein] + ADP + H(+)</text>
        <dbReference type="Rhea" id="RHEA:17989"/>
        <dbReference type="Rhea" id="RHEA-COMP:9863"/>
        <dbReference type="Rhea" id="RHEA-COMP:11604"/>
        <dbReference type="ChEBI" id="CHEBI:15378"/>
        <dbReference type="ChEBI" id="CHEBI:29999"/>
        <dbReference type="ChEBI" id="CHEBI:30616"/>
        <dbReference type="ChEBI" id="CHEBI:83421"/>
        <dbReference type="ChEBI" id="CHEBI:456216"/>
        <dbReference type="EC" id="2.7.11.1"/>
    </reaction>
</comment>
<dbReference type="InterPro" id="IPR008271">
    <property type="entry name" value="Ser/Thr_kinase_AS"/>
</dbReference>
<feature type="compositionally biased region" description="Basic and acidic residues" evidence="10">
    <location>
        <begin position="336"/>
        <end position="456"/>
    </location>
</feature>
<feature type="region of interest" description="Disordered" evidence="10">
    <location>
        <begin position="286"/>
        <end position="551"/>
    </location>
</feature>
<dbReference type="FunFam" id="3.30.200.20:FF:000631">
    <property type="entry name" value="Serine/threonine-protein kinase NEK"/>
    <property type="match status" value="1"/>
</dbReference>
<dbReference type="InterPro" id="IPR000719">
    <property type="entry name" value="Prot_kinase_dom"/>
</dbReference>
<comment type="caution">
    <text evidence="12">The sequence shown here is derived from an EMBL/GenBank/DDBJ whole genome shotgun (WGS) entry which is preliminary data.</text>
</comment>
<reference evidence="12 13" key="1">
    <citation type="journal article" date="2015" name="Genome Biol. Evol.">
        <title>Comparative Genomics of a Bacterivorous Green Alga Reveals Evolutionary Causalities and Consequences of Phago-Mixotrophic Mode of Nutrition.</title>
        <authorList>
            <person name="Burns J.A."/>
            <person name="Paasch A."/>
            <person name="Narechania A."/>
            <person name="Kim E."/>
        </authorList>
    </citation>
    <scope>NUCLEOTIDE SEQUENCE [LARGE SCALE GENOMIC DNA]</scope>
    <source>
        <strain evidence="12 13">PLY_AMNH</strain>
    </source>
</reference>
<evidence type="ECO:0000313" key="12">
    <source>
        <dbReference type="EMBL" id="KAK3285102.1"/>
    </source>
</evidence>
<name>A0AAE0GVS5_9CHLO</name>
<comment type="catalytic activity">
    <reaction evidence="7">
        <text>L-threonyl-[protein] + ATP = O-phospho-L-threonyl-[protein] + ADP + H(+)</text>
        <dbReference type="Rhea" id="RHEA:46608"/>
        <dbReference type="Rhea" id="RHEA-COMP:11060"/>
        <dbReference type="Rhea" id="RHEA-COMP:11605"/>
        <dbReference type="ChEBI" id="CHEBI:15378"/>
        <dbReference type="ChEBI" id="CHEBI:30013"/>
        <dbReference type="ChEBI" id="CHEBI:30616"/>
        <dbReference type="ChEBI" id="CHEBI:61977"/>
        <dbReference type="ChEBI" id="CHEBI:456216"/>
        <dbReference type="EC" id="2.7.11.1"/>
    </reaction>
</comment>
<dbReference type="GO" id="GO:0005524">
    <property type="term" value="F:ATP binding"/>
    <property type="evidence" value="ECO:0007669"/>
    <property type="project" value="UniProtKB-UniRule"/>
</dbReference>
<dbReference type="InterPro" id="IPR051131">
    <property type="entry name" value="NEK_Ser/Thr_kinase_NIMA"/>
</dbReference>
<dbReference type="FunFam" id="1.10.510.10:FF:000172">
    <property type="entry name" value="serine/threonine-protein kinase Nek1 isoform X1"/>
    <property type="match status" value="1"/>
</dbReference>
<dbReference type="InterPro" id="IPR011009">
    <property type="entry name" value="Kinase-like_dom_sf"/>
</dbReference>
<dbReference type="Gene3D" id="3.30.200.20">
    <property type="entry name" value="Phosphorylase Kinase, domain 1"/>
    <property type="match status" value="1"/>
</dbReference>
<dbReference type="Proteomes" id="UP001190700">
    <property type="component" value="Unassembled WGS sequence"/>
</dbReference>
<keyword evidence="4 9" id="KW-0547">Nucleotide-binding</keyword>
<dbReference type="CDD" id="cd08215">
    <property type="entry name" value="STKc_Nek"/>
    <property type="match status" value="1"/>
</dbReference>
<keyword evidence="2" id="KW-0723">Serine/threonine-protein kinase</keyword>
<dbReference type="Gene3D" id="1.10.510.10">
    <property type="entry name" value="Transferase(Phosphotransferase) domain 1"/>
    <property type="match status" value="1"/>
</dbReference>
<evidence type="ECO:0000256" key="10">
    <source>
        <dbReference type="SAM" id="MobiDB-lite"/>
    </source>
</evidence>
<gene>
    <name evidence="12" type="ORF">CYMTET_7268</name>
</gene>
<evidence type="ECO:0000256" key="1">
    <source>
        <dbReference type="ARBA" id="ARBA00012513"/>
    </source>
</evidence>
<evidence type="ECO:0000256" key="7">
    <source>
        <dbReference type="ARBA" id="ARBA00047899"/>
    </source>
</evidence>
<dbReference type="PANTHER" id="PTHR44899">
    <property type="entry name" value="CAMK FAMILY PROTEIN KINASE"/>
    <property type="match status" value="1"/>
</dbReference>
<dbReference type="GO" id="GO:0004674">
    <property type="term" value="F:protein serine/threonine kinase activity"/>
    <property type="evidence" value="ECO:0007669"/>
    <property type="project" value="UniProtKB-KW"/>
</dbReference>
<evidence type="ECO:0000256" key="3">
    <source>
        <dbReference type="ARBA" id="ARBA00022679"/>
    </source>
</evidence>
<dbReference type="EMBL" id="LGRX02001962">
    <property type="protein sequence ID" value="KAK3285102.1"/>
    <property type="molecule type" value="Genomic_DNA"/>
</dbReference>
<feature type="binding site" evidence="9">
    <location>
        <position position="32"/>
    </location>
    <ligand>
        <name>ATP</name>
        <dbReference type="ChEBI" id="CHEBI:30616"/>
    </ligand>
</feature>
<sequence length="792" mass="89292">MDKFTRIKVLGKGSFGQAVLVKDKKGAFSVIKEIDVSKMPKSEKEAAEQEVKVLMSLKHPNIVCCTDSFTERGKLCIVMDYCDGGDLYELLQKQKGKLVDEEQILDWFVQLCLAMKHVHDRKILHRDLKGQNVFMCAGGKMLKVGDFGVAKVLEGTMQLATTAVGTPYYLSPEICQGKAYNAKSDVWSLGCVLYEMVTLKHAFDASTLKLLVCKIIKGQYPAPPARYSHELRGLIDKMIRKDPRERPTVNEILAMPFIRRRIDSFLSETAREDEFSHTVLHGQRGLVPASGIAPPAQEKPKPKRAGALPSGGGGPGRRAAQQPKAGMPASAARAVNEARAKAERMAEERRKKDDEERRERAEEMRRKREESENRQRSEADRMRRERDDAERQLRAETERRAQEMAEMKLREIEERKSRDAHKREMERRSNEKAKNDFIARQQEAQRNRERVKHDAGPEVQIYMPEPSRQGRLVHASPAQDPDDPTVPRARDPTDDERRRIWYEAQEQAARNRRKAYDPPEPARGAQAVQSREYEPRAPASPAMSEQELAEERRRAYFEMQEAAKRNKQQVMGQIGVEGEKGGVCISISSEVPPAAQPSTSGAADADEGFEDYTQEWDDDLGEALGDLYTISEKDSGEYAAMLENMQDYLRTATDMVDVLQPEGLRSVHPEEAEAAAGEELPVISAPLSCLDGKFLLDGRTLKLPSMKNLVDESLATRVEALREFLEKELGDDAFIKVYRKMEDAKEDVDGNDDDAMHSIMEELGPGKVKYISLIHQLMVCEESMMAANAESP</sequence>
<evidence type="ECO:0000256" key="4">
    <source>
        <dbReference type="ARBA" id="ARBA00022741"/>
    </source>
</evidence>
<accession>A0AAE0GVS5</accession>
<dbReference type="PANTHER" id="PTHR44899:SF3">
    <property type="entry name" value="SERINE_THREONINE-PROTEIN KINASE NEK1"/>
    <property type="match status" value="1"/>
</dbReference>
<evidence type="ECO:0000256" key="8">
    <source>
        <dbReference type="ARBA" id="ARBA00048679"/>
    </source>
</evidence>
<feature type="compositionally biased region" description="Low complexity" evidence="10">
    <location>
        <begin position="317"/>
        <end position="335"/>
    </location>
</feature>
<dbReference type="PROSITE" id="PS50011">
    <property type="entry name" value="PROTEIN_KINASE_DOM"/>
    <property type="match status" value="1"/>
</dbReference>